<comment type="caution">
    <text evidence="1">The sequence shown here is derived from an EMBL/GenBank/DDBJ whole genome shotgun (WGS) entry which is preliminary data.</text>
</comment>
<evidence type="ECO:0000313" key="2">
    <source>
        <dbReference type="Proteomes" id="UP000555103"/>
    </source>
</evidence>
<dbReference type="Proteomes" id="UP000555103">
    <property type="component" value="Unassembled WGS sequence"/>
</dbReference>
<dbReference type="AlphaFoldDB" id="A0A840CJ11"/>
<protein>
    <submittedName>
        <fullName evidence="1">Uncharacterized protein</fullName>
    </submittedName>
</protein>
<sequence>MKQIDIPLLLSFRYAHVQEFVMYTGSRKGAVTCDTTGVEPHDLWADEMKEKENLYKEMGLVFIDDTRLKITPYEHYHIYRLNNGVLEILSPELDKWIPFAYGNRNKLTIIQGLTGIGDIWGVKKKRSLNCNETCWGAFNYAGLSSLSLLKDKKAKIAWCNIYYTFH</sequence>
<dbReference type="RefSeq" id="WP_183306255.1">
    <property type="nucleotide sequence ID" value="NZ_JACIEP010000003.1"/>
</dbReference>
<name>A0A840CJ11_9BACT</name>
<gene>
    <name evidence="1" type="ORF">GGR21_001215</name>
</gene>
<evidence type="ECO:0000313" key="1">
    <source>
        <dbReference type="EMBL" id="MBB4035326.1"/>
    </source>
</evidence>
<organism evidence="1 2">
    <name type="scientific">Dysgonomonas hofstadii</name>
    <dbReference type="NCBI Taxonomy" id="637886"/>
    <lineage>
        <taxon>Bacteria</taxon>
        <taxon>Pseudomonadati</taxon>
        <taxon>Bacteroidota</taxon>
        <taxon>Bacteroidia</taxon>
        <taxon>Bacteroidales</taxon>
        <taxon>Dysgonomonadaceae</taxon>
        <taxon>Dysgonomonas</taxon>
    </lineage>
</organism>
<keyword evidence="2" id="KW-1185">Reference proteome</keyword>
<accession>A0A840CJ11</accession>
<proteinExistence type="predicted"/>
<reference evidence="1 2" key="1">
    <citation type="submission" date="2020-08" db="EMBL/GenBank/DDBJ databases">
        <title>Genomic Encyclopedia of Type Strains, Phase IV (KMG-IV): sequencing the most valuable type-strain genomes for metagenomic binning, comparative biology and taxonomic classification.</title>
        <authorList>
            <person name="Goeker M."/>
        </authorList>
    </citation>
    <scope>NUCLEOTIDE SEQUENCE [LARGE SCALE GENOMIC DNA]</scope>
    <source>
        <strain evidence="1 2">DSM 104969</strain>
    </source>
</reference>
<dbReference type="EMBL" id="JACIEP010000003">
    <property type="protein sequence ID" value="MBB4035326.1"/>
    <property type="molecule type" value="Genomic_DNA"/>
</dbReference>